<dbReference type="STRING" id="41067.A0A2I2FBT0"/>
<protein>
    <submittedName>
        <fullName evidence="2">Uncharacterized protein</fullName>
    </submittedName>
</protein>
<feature type="region of interest" description="Disordered" evidence="1">
    <location>
        <begin position="76"/>
        <end position="99"/>
    </location>
</feature>
<organism evidence="2 3">
    <name type="scientific">Aspergillus candidus</name>
    <dbReference type="NCBI Taxonomy" id="41067"/>
    <lineage>
        <taxon>Eukaryota</taxon>
        <taxon>Fungi</taxon>
        <taxon>Dikarya</taxon>
        <taxon>Ascomycota</taxon>
        <taxon>Pezizomycotina</taxon>
        <taxon>Eurotiomycetes</taxon>
        <taxon>Eurotiomycetidae</taxon>
        <taxon>Eurotiales</taxon>
        <taxon>Aspergillaceae</taxon>
        <taxon>Aspergillus</taxon>
        <taxon>Aspergillus subgen. Circumdati</taxon>
    </lineage>
</organism>
<reference evidence="2 3" key="1">
    <citation type="submission" date="2017-12" db="EMBL/GenBank/DDBJ databases">
        <authorList>
            <consortium name="DOE Joint Genome Institute"/>
            <person name="Haridas S."/>
            <person name="Kjaerbolling I."/>
            <person name="Vesth T.C."/>
            <person name="Frisvad J.C."/>
            <person name="Nybo J.L."/>
            <person name="Theobald S."/>
            <person name="Kuo A."/>
            <person name="Bowyer P."/>
            <person name="Matsuda Y."/>
            <person name="Mondo S."/>
            <person name="Lyhne E.K."/>
            <person name="Kogle M.E."/>
            <person name="Clum A."/>
            <person name="Lipzen A."/>
            <person name="Salamov A."/>
            <person name="Ngan C.Y."/>
            <person name="Daum C."/>
            <person name="Chiniquy J."/>
            <person name="Barry K."/>
            <person name="LaButti K."/>
            <person name="Simmons B.A."/>
            <person name="Magnuson J.K."/>
            <person name="Mortensen U.H."/>
            <person name="Larsen T.O."/>
            <person name="Grigoriev I.V."/>
            <person name="Baker S.E."/>
            <person name="Andersen M.R."/>
            <person name="Nordberg H.P."/>
            <person name="Cantor M.N."/>
            <person name="Hua S.X."/>
        </authorList>
    </citation>
    <scope>NUCLEOTIDE SEQUENCE [LARGE SCALE GENOMIC DNA]</scope>
    <source>
        <strain evidence="2 3">CBS 102.13</strain>
    </source>
</reference>
<gene>
    <name evidence="2" type="ORF">BDW47DRAFT_105771</name>
</gene>
<sequence>MGRLLENLFSRRSGVTSTEFGSPLLRLDERSDGGMPHRLLGASSSREAVERSMACGLQNAPCEGDINFDRSARRLHPASSARHRGSPRTGLLSTESTRPPRSIRRLTGWVSLLRSRRSRDKAAWEAFAVPDRSAYHAPITHGDRADGQLVPCASFLSEDPSSRKPSDRTTVSDLTAMTVSHHPSRRTLTPIPTVDRDPIFEDAGPDSTRLDDPQVMTAPVVQANPGFLYADVPFDFFPEPVERDVDEITLPACHCGSSSTESSGLPRSVSNEIRWPGGLDRQAAAIAFNELAGQFQFVPLSVPPDGEDAELDRTDETVPRRRDRVLVRIRSMRSSLSLGSVSPPRTLRRRRTVVGVRSTASAMTSLCGKSLEDLARLGGHSFLFLPPGFAPAPLRLPVCFVATAKYLRRFGQPPSPCCFHA</sequence>
<evidence type="ECO:0000313" key="2">
    <source>
        <dbReference type="EMBL" id="PLB38067.1"/>
    </source>
</evidence>
<feature type="compositionally biased region" description="Basic residues" evidence="1">
    <location>
        <begin position="76"/>
        <end position="86"/>
    </location>
</feature>
<accession>A0A2I2FBT0</accession>
<name>A0A2I2FBT0_ASPCN</name>
<keyword evidence="3" id="KW-1185">Reference proteome</keyword>
<dbReference type="AlphaFoldDB" id="A0A2I2FBT0"/>
<dbReference type="RefSeq" id="XP_024672079.1">
    <property type="nucleotide sequence ID" value="XM_024812635.1"/>
</dbReference>
<evidence type="ECO:0000256" key="1">
    <source>
        <dbReference type="SAM" id="MobiDB-lite"/>
    </source>
</evidence>
<dbReference type="OrthoDB" id="9994905at2759"/>
<dbReference type="EMBL" id="KZ559138">
    <property type="protein sequence ID" value="PLB38067.1"/>
    <property type="molecule type" value="Genomic_DNA"/>
</dbReference>
<dbReference type="Proteomes" id="UP000234585">
    <property type="component" value="Unassembled WGS sequence"/>
</dbReference>
<proteinExistence type="predicted"/>
<dbReference type="GeneID" id="36519795"/>
<evidence type="ECO:0000313" key="3">
    <source>
        <dbReference type="Proteomes" id="UP000234585"/>
    </source>
</evidence>